<protein>
    <submittedName>
        <fullName evidence="3">Glycosyl transferase, group 1</fullName>
    </submittedName>
</protein>
<evidence type="ECO:0000313" key="3">
    <source>
        <dbReference type="EMBL" id="CAA9285047.1"/>
    </source>
</evidence>
<dbReference type="PANTHER" id="PTHR45947:SF3">
    <property type="entry name" value="SULFOQUINOVOSYL TRANSFERASE SQD2"/>
    <property type="match status" value="1"/>
</dbReference>
<dbReference type="AlphaFoldDB" id="A0A6J4JQP0"/>
<reference evidence="3" key="1">
    <citation type="submission" date="2020-02" db="EMBL/GenBank/DDBJ databases">
        <authorList>
            <person name="Meier V. D."/>
        </authorList>
    </citation>
    <scope>NUCLEOTIDE SEQUENCE</scope>
    <source>
        <strain evidence="3">AVDCRST_MAG63</strain>
    </source>
</reference>
<sequence>MRVGLFTESYDPIINGVSTSVKTLAAELSARRHTPVIVAPRYAGFADDGDGGAPVLRVPSLRTVFAPTYPIVLPPLGPPPASLRGARFDVVHTQQPFGLGMHGRRCARGLGVPLVSTNHTLYNEYTHYVPLLPTRTKQAVVSAVMRRYYNGCDAVVVPSRAAGEILEAMGVRAPLLRVVPTGVPEAPAVVPAAVEQARRTFALPPGAPVLLYVGRLAREKNLEFLVDAFARLCTLRAHEGDRRPVLLLVGSGPYAAACRQRVRQAGIEPFVRFAGFLKRTQLAPIYAASTLFVFASTTETQGVVLSEAQSFGLPCVVVRGGGAAEFVRDGTDALVTPADQEAFCSAILALLADGERRRAMSAAALLSPLHPTPGEMARRMLDIYEEAREIRRTNLAS</sequence>
<dbReference type="SUPFAM" id="SSF53756">
    <property type="entry name" value="UDP-Glycosyltransferase/glycogen phosphorylase"/>
    <property type="match status" value="1"/>
</dbReference>
<dbReference type="InterPro" id="IPR001296">
    <property type="entry name" value="Glyco_trans_1"/>
</dbReference>
<accession>A0A6J4JQP0</accession>
<dbReference type="Pfam" id="PF00534">
    <property type="entry name" value="Glycos_transf_1"/>
    <property type="match status" value="1"/>
</dbReference>
<organism evidence="3">
    <name type="scientific">uncultured Armatimonadetes bacterium</name>
    <dbReference type="NCBI Taxonomy" id="157466"/>
    <lineage>
        <taxon>Bacteria</taxon>
        <taxon>Bacillati</taxon>
        <taxon>Armatimonadota</taxon>
        <taxon>environmental samples</taxon>
    </lineage>
</organism>
<dbReference type="PANTHER" id="PTHR45947">
    <property type="entry name" value="SULFOQUINOVOSYL TRANSFERASE SQD2"/>
    <property type="match status" value="1"/>
</dbReference>
<evidence type="ECO:0000259" key="2">
    <source>
        <dbReference type="Pfam" id="PF13439"/>
    </source>
</evidence>
<dbReference type="InterPro" id="IPR050194">
    <property type="entry name" value="Glycosyltransferase_grp1"/>
</dbReference>
<evidence type="ECO:0000259" key="1">
    <source>
        <dbReference type="Pfam" id="PF00534"/>
    </source>
</evidence>
<feature type="domain" description="Glycosyltransferase subfamily 4-like N-terminal" evidence="2">
    <location>
        <begin position="14"/>
        <end position="184"/>
    </location>
</feature>
<feature type="domain" description="Glycosyl transferase family 1" evidence="1">
    <location>
        <begin position="196"/>
        <end position="364"/>
    </location>
</feature>
<dbReference type="InterPro" id="IPR028098">
    <property type="entry name" value="Glyco_trans_4-like_N"/>
</dbReference>
<gene>
    <name evidence="3" type="ORF">AVDCRST_MAG63-3875</name>
</gene>
<proteinExistence type="predicted"/>
<dbReference type="GO" id="GO:0016757">
    <property type="term" value="F:glycosyltransferase activity"/>
    <property type="evidence" value="ECO:0007669"/>
    <property type="project" value="TreeGrafter"/>
</dbReference>
<name>A0A6J4JQP0_9BACT</name>
<dbReference type="Gene3D" id="3.40.50.2000">
    <property type="entry name" value="Glycogen Phosphorylase B"/>
    <property type="match status" value="2"/>
</dbReference>
<dbReference type="Pfam" id="PF13439">
    <property type="entry name" value="Glyco_transf_4"/>
    <property type="match status" value="1"/>
</dbReference>
<dbReference type="EMBL" id="CADCTO010000525">
    <property type="protein sequence ID" value="CAA9285047.1"/>
    <property type="molecule type" value="Genomic_DNA"/>
</dbReference>
<keyword evidence="3" id="KW-0808">Transferase</keyword>